<gene>
    <name evidence="1" type="ORF">RB653_000236</name>
</gene>
<sequence length="459" mass="52812">MEIPNLSGYYIDINKKEYNSFGNGSKGEGGSNCYELDIYKQVVLKDEKRLEEAPKSLKNIDVYGGEIGDSEYEPIGYRIGDLRNNINAITFSDLTIGKNINSTIVDLYPNQYGIIIEPNDIATKISINPLSNSNDNDPTSKLFYQNFQDILFELNQHFCLSIGSVIFKVNSSSSPSSSSLEQFCQIPGIENESIYKILEQDPIKFINNYCNASNRDYLDLKKFIQRLHSIFNLVNWSIDLKNNPALLFLISNIYREINEQHRDYQLGIAKRLEYIINLPFNLSSNHLNQSFSNQLLNLFKGNNQFQKPCLLNVNINNTNNNNYNNINQDKNNDIFKLIINSIFNNDNSINIFKSLLNNNSEEDNIMKQCYLTININQYEPISKQIINEEFISKLVLNINLNKLNGLILYKDRSPSLILPSNSLIQPSTIKFDESLTNLYSKENQIKTMKFLEKLNNIKK</sequence>
<dbReference type="Proteomes" id="UP001344447">
    <property type="component" value="Unassembled WGS sequence"/>
</dbReference>
<evidence type="ECO:0000313" key="2">
    <source>
        <dbReference type="Proteomes" id="UP001344447"/>
    </source>
</evidence>
<organism evidence="1 2">
    <name type="scientific">Dictyostelium firmibasis</name>
    <dbReference type="NCBI Taxonomy" id="79012"/>
    <lineage>
        <taxon>Eukaryota</taxon>
        <taxon>Amoebozoa</taxon>
        <taxon>Evosea</taxon>
        <taxon>Eumycetozoa</taxon>
        <taxon>Dictyostelia</taxon>
        <taxon>Dictyosteliales</taxon>
        <taxon>Dictyosteliaceae</taxon>
        <taxon>Dictyostelium</taxon>
    </lineage>
</organism>
<name>A0AAN7YXR2_9MYCE</name>
<dbReference type="EMBL" id="JAVFKY010000002">
    <property type="protein sequence ID" value="KAK5580222.1"/>
    <property type="molecule type" value="Genomic_DNA"/>
</dbReference>
<accession>A0AAN7YXR2</accession>
<dbReference type="AlphaFoldDB" id="A0AAN7YXR2"/>
<protein>
    <submittedName>
        <fullName evidence="1">Uncharacterized protein</fullName>
    </submittedName>
</protein>
<reference evidence="1 2" key="1">
    <citation type="submission" date="2023-11" db="EMBL/GenBank/DDBJ databases">
        <title>Dfirmibasis_genome.</title>
        <authorList>
            <person name="Edelbroek B."/>
            <person name="Kjellin J."/>
            <person name="Jerlstrom-Hultqvist J."/>
            <person name="Soderbom F."/>
        </authorList>
    </citation>
    <scope>NUCLEOTIDE SEQUENCE [LARGE SCALE GENOMIC DNA]</scope>
    <source>
        <strain evidence="1 2">TNS-C-14</strain>
    </source>
</reference>
<keyword evidence="2" id="KW-1185">Reference proteome</keyword>
<comment type="caution">
    <text evidence="1">The sequence shown here is derived from an EMBL/GenBank/DDBJ whole genome shotgun (WGS) entry which is preliminary data.</text>
</comment>
<proteinExistence type="predicted"/>
<evidence type="ECO:0000313" key="1">
    <source>
        <dbReference type="EMBL" id="KAK5580222.1"/>
    </source>
</evidence>